<dbReference type="InterPro" id="IPR009057">
    <property type="entry name" value="Homeodomain-like_sf"/>
</dbReference>
<dbReference type="GO" id="GO:0003700">
    <property type="term" value="F:DNA-binding transcription factor activity"/>
    <property type="evidence" value="ECO:0007669"/>
    <property type="project" value="TreeGrafter"/>
</dbReference>
<evidence type="ECO:0000313" key="7">
    <source>
        <dbReference type="Proteomes" id="UP000051326"/>
    </source>
</evidence>
<evidence type="ECO:0000313" key="6">
    <source>
        <dbReference type="EMBL" id="CUH98801.1"/>
    </source>
</evidence>
<evidence type="ECO:0000256" key="2">
    <source>
        <dbReference type="ARBA" id="ARBA00023125"/>
    </source>
</evidence>
<dbReference type="PRINTS" id="PR00455">
    <property type="entry name" value="HTHTETR"/>
</dbReference>
<evidence type="ECO:0000256" key="3">
    <source>
        <dbReference type="ARBA" id="ARBA00023163"/>
    </source>
</evidence>
<keyword evidence="2 4" id="KW-0238">DNA-binding</keyword>
<dbReference type="STRING" id="1396826.PHA8399_00916"/>
<dbReference type="InterPro" id="IPR001647">
    <property type="entry name" value="HTH_TetR"/>
</dbReference>
<reference evidence="6 7" key="1">
    <citation type="submission" date="2015-09" db="EMBL/GenBank/DDBJ databases">
        <authorList>
            <consortium name="Swine Surveillance"/>
        </authorList>
    </citation>
    <scope>NUCLEOTIDE SEQUENCE [LARGE SCALE GENOMIC DNA]</scope>
    <source>
        <strain evidence="6 7">CECT 8399</strain>
    </source>
</reference>
<dbReference type="PANTHER" id="PTHR30055">
    <property type="entry name" value="HTH-TYPE TRANSCRIPTIONAL REGULATOR RUTR"/>
    <property type="match status" value="1"/>
</dbReference>
<dbReference type="EMBL" id="CYSR01000010">
    <property type="protein sequence ID" value="CUH98801.1"/>
    <property type="molecule type" value="Genomic_DNA"/>
</dbReference>
<dbReference type="GO" id="GO:0000976">
    <property type="term" value="F:transcription cis-regulatory region binding"/>
    <property type="evidence" value="ECO:0007669"/>
    <property type="project" value="TreeGrafter"/>
</dbReference>
<sequence>MAQKPVLHRDNPEAEPLVGNIKVTRNDWLNVAMDVLISDGVERVKVLALAERMQVSRSSFYWYFKSRQDLLDALLKTWEQTNTAGMVRQAEAPAGTITGAVLNVFHCITNPDLFNTALDFAVRDWSRRSGKVRSLLDRSDRRRVEALTAMFERYGYPQREAVTRAKVLYYMQLGYDMADPNESHADRLEATPEYLKVFTGREPLPEEMEAFTEFTRQHWDV</sequence>
<evidence type="ECO:0000259" key="5">
    <source>
        <dbReference type="PROSITE" id="PS50977"/>
    </source>
</evidence>
<dbReference type="Proteomes" id="UP000051326">
    <property type="component" value="Unassembled WGS sequence"/>
</dbReference>
<feature type="domain" description="HTH tetR-type" evidence="5">
    <location>
        <begin position="22"/>
        <end position="82"/>
    </location>
</feature>
<dbReference type="AlphaFoldDB" id="A0A0P1HMF9"/>
<keyword evidence="1" id="KW-0805">Transcription regulation</keyword>
<evidence type="ECO:0000256" key="1">
    <source>
        <dbReference type="ARBA" id="ARBA00023015"/>
    </source>
</evidence>
<evidence type="ECO:0000256" key="4">
    <source>
        <dbReference type="PROSITE-ProRule" id="PRU00335"/>
    </source>
</evidence>
<dbReference type="PROSITE" id="PS50977">
    <property type="entry name" value="HTH_TETR_2"/>
    <property type="match status" value="1"/>
</dbReference>
<keyword evidence="3" id="KW-0804">Transcription</keyword>
<feature type="DNA-binding region" description="H-T-H motif" evidence="4">
    <location>
        <begin position="45"/>
        <end position="64"/>
    </location>
</feature>
<dbReference type="RefSeq" id="WP_008556855.1">
    <property type="nucleotide sequence ID" value="NZ_CP041159.1"/>
</dbReference>
<name>A0A0P1HMF9_9RHOB</name>
<accession>A0A0P1HMF9</accession>
<organism evidence="6 7">
    <name type="scientific">Leisingera aquaemixtae</name>
    <dbReference type="NCBI Taxonomy" id="1396826"/>
    <lineage>
        <taxon>Bacteria</taxon>
        <taxon>Pseudomonadati</taxon>
        <taxon>Pseudomonadota</taxon>
        <taxon>Alphaproteobacteria</taxon>
        <taxon>Rhodobacterales</taxon>
        <taxon>Roseobacteraceae</taxon>
        <taxon>Leisingera</taxon>
    </lineage>
</organism>
<dbReference type="Gene3D" id="1.10.357.10">
    <property type="entry name" value="Tetracycline Repressor, domain 2"/>
    <property type="match status" value="1"/>
</dbReference>
<dbReference type="Pfam" id="PF00440">
    <property type="entry name" value="TetR_N"/>
    <property type="match status" value="1"/>
</dbReference>
<protein>
    <submittedName>
        <fullName evidence="6">Bacterial regulatory proteins, tetR family</fullName>
    </submittedName>
</protein>
<dbReference type="InterPro" id="IPR050109">
    <property type="entry name" value="HTH-type_TetR-like_transc_reg"/>
</dbReference>
<gene>
    <name evidence="6" type="ORF">PHA8399_00916</name>
</gene>
<proteinExistence type="predicted"/>
<dbReference type="SUPFAM" id="SSF46689">
    <property type="entry name" value="Homeodomain-like"/>
    <property type="match status" value="1"/>
</dbReference>
<dbReference type="PANTHER" id="PTHR30055:SF234">
    <property type="entry name" value="HTH-TYPE TRANSCRIPTIONAL REGULATOR BETI"/>
    <property type="match status" value="1"/>
</dbReference>